<dbReference type="AlphaFoldDB" id="A0A543GFN1"/>
<evidence type="ECO:0000313" key="2">
    <source>
        <dbReference type="Proteomes" id="UP000319818"/>
    </source>
</evidence>
<proteinExistence type="predicted"/>
<dbReference type="SUPFAM" id="SSF53774">
    <property type="entry name" value="Glutaminase/Asparaginase"/>
    <property type="match status" value="1"/>
</dbReference>
<accession>A0A543GFN1</accession>
<dbReference type="Gene3D" id="3.40.50.40">
    <property type="match status" value="1"/>
</dbReference>
<protein>
    <submittedName>
        <fullName evidence="1">Uncharacterized protein</fullName>
    </submittedName>
</protein>
<keyword evidence="2" id="KW-1185">Reference proteome</keyword>
<dbReference type="InterPro" id="IPR027473">
    <property type="entry name" value="L-asparaginase_C"/>
</dbReference>
<evidence type="ECO:0000313" key="1">
    <source>
        <dbReference type="EMBL" id="TQM44856.1"/>
    </source>
</evidence>
<dbReference type="Proteomes" id="UP000319818">
    <property type="component" value="Unassembled WGS sequence"/>
</dbReference>
<name>A0A543GFN1_9PSEU</name>
<dbReference type="InterPro" id="IPR036152">
    <property type="entry name" value="Asp/glu_Ase-like_sf"/>
</dbReference>
<comment type="caution">
    <text evidence="1">The sequence shown here is derived from an EMBL/GenBank/DDBJ whole genome shotgun (WGS) entry which is preliminary data.</text>
</comment>
<sequence>MSASWKRRSSSSPSRSSWFRSIIAADDLQPWKARVLLMFAMTITKDVTEIQQMFEHD</sequence>
<dbReference type="EMBL" id="VFPH01000001">
    <property type="protein sequence ID" value="TQM44856.1"/>
    <property type="molecule type" value="Genomic_DNA"/>
</dbReference>
<organism evidence="1 2">
    <name type="scientific">Pseudonocardia cypriaca</name>
    <dbReference type="NCBI Taxonomy" id="882449"/>
    <lineage>
        <taxon>Bacteria</taxon>
        <taxon>Bacillati</taxon>
        <taxon>Actinomycetota</taxon>
        <taxon>Actinomycetes</taxon>
        <taxon>Pseudonocardiales</taxon>
        <taxon>Pseudonocardiaceae</taxon>
        <taxon>Pseudonocardia</taxon>
    </lineage>
</organism>
<reference evidence="1 2" key="1">
    <citation type="submission" date="2019-06" db="EMBL/GenBank/DDBJ databases">
        <title>Sequencing the genomes of 1000 actinobacteria strains.</title>
        <authorList>
            <person name="Klenk H.-P."/>
        </authorList>
    </citation>
    <scope>NUCLEOTIDE SEQUENCE [LARGE SCALE GENOMIC DNA]</scope>
    <source>
        <strain evidence="1 2">DSM 45511</strain>
    </source>
</reference>
<gene>
    <name evidence="1" type="ORF">FB388_2242</name>
</gene>